<dbReference type="AlphaFoldDB" id="A0A9Q1N430"/>
<comment type="caution">
    <text evidence="1">The sequence shown here is derived from an EMBL/GenBank/DDBJ whole genome shotgun (WGS) entry which is preliminary data.</text>
</comment>
<dbReference type="EMBL" id="JAJAGQ010000001">
    <property type="protein sequence ID" value="KAJ8573091.1"/>
    <property type="molecule type" value="Genomic_DNA"/>
</dbReference>
<gene>
    <name evidence="1" type="ORF">K7X08_009602</name>
</gene>
<accession>A0A9Q1N430</accession>
<sequence>MLPFLLQVSLFRGFSSNIPQETVYLNVIARQLEALECLSSSVSVTGDSNQRSVTDNVDSECLHEMLNAMLNETSSNWLSLDVDFQIDSHMRSDLSMQYTSKMLRRHPSWVDNDMTCLQEHMYTVSENQEYKLLLEVFQDELMTTIASFQLKFSLIPLHLYVLDLFVVLQPRFGVYRLPLVARLHK</sequence>
<protein>
    <submittedName>
        <fullName evidence="1">Uncharacterized protein</fullName>
    </submittedName>
</protein>
<evidence type="ECO:0000313" key="1">
    <source>
        <dbReference type="EMBL" id="KAJ8573091.1"/>
    </source>
</evidence>
<organism evidence="1 2">
    <name type="scientific">Anisodus acutangulus</name>
    <dbReference type="NCBI Taxonomy" id="402998"/>
    <lineage>
        <taxon>Eukaryota</taxon>
        <taxon>Viridiplantae</taxon>
        <taxon>Streptophyta</taxon>
        <taxon>Embryophyta</taxon>
        <taxon>Tracheophyta</taxon>
        <taxon>Spermatophyta</taxon>
        <taxon>Magnoliopsida</taxon>
        <taxon>eudicotyledons</taxon>
        <taxon>Gunneridae</taxon>
        <taxon>Pentapetalae</taxon>
        <taxon>asterids</taxon>
        <taxon>lamiids</taxon>
        <taxon>Solanales</taxon>
        <taxon>Solanaceae</taxon>
        <taxon>Solanoideae</taxon>
        <taxon>Hyoscyameae</taxon>
        <taxon>Anisodus</taxon>
    </lineage>
</organism>
<proteinExistence type="predicted"/>
<dbReference type="Proteomes" id="UP001152561">
    <property type="component" value="Unassembled WGS sequence"/>
</dbReference>
<evidence type="ECO:0000313" key="2">
    <source>
        <dbReference type="Proteomes" id="UP001152561"/>
    </source>
</evidence>
<keyword evidence="2" id="KW-1185">Reference proteome</keyword>
<name>A0A9Q1N430_9SOLA</name>
<reference evidence="2" key="1">
    <citation type="journal article" date="2023" name="Proc. Natl. Acad. Sci. U.S.A.">
        <title>Genomic and structural basis for evolution of tropane alkaloid biosynthesis.</title>
        <authorList>
            <person name="Wanga Y.-J."/>
            <person name="Taina T."/>
            <person name="Yua J.-Y."/>
            <person name="Lia J."/>
            <person name="Xua B."/>
            <person name="Chenc J."/>
            <person name="D'Auriad J.C."/>
            <person name="Huanga J.-P."/>
            <person name="Huanga S.-X."/>
        </authorList>
    </citation>
    <scope>NUCLEOTIDE SEQUENCE [LARGE SCALE GENOMIC DNA]</scope>
    <source>
        <strain evidence="2">cv. KIB-2019</strain>
    </source>
</reference>